<protein>
    <recommendedName>
        <fullName evidence="1">diguanylate cyclase</fullName>
        <ecNumber evidence="1">2.7.7.65</ecNumber>
    </recommendedName>
</protein>
<dbReference type="AlphaFoldDB" id="A0A2Z6AX89"/>
<comment type="catalytic activity">
    <reaction evidence="2">
        <text>2 GTP = 3',3'-c-di-GMP + 2 diphosphate</text>
        <dbReference type="Rhea" id="RHEA:24898"/>
        <dbReference type="ChEBI" id="CHEBI:33019"/>
        <dbReference type="ChEBI" id="CHEBI:37565"/>
        <dbReference type="ChEBI" id="CHEBI:58805"/>
        <dbReference type="EC" id="2.7.7.65"/>
    </reaction>
</comment>
<dbReference type="SUPFAM" id="SSF55073">
    <property type="entry name" value="Nucleotide cyclase"/>
    <property type="match status" value="1"/>
</dbReference>
<dbReference type="OrthoDB" id="9759607at2"/>
<evidence type="ECO:0000313" key="4">
    <source>
        <dbReference type="EMBL" id="BBD07830.1"/>
    </source>
</evidence>
<dbReference type="GO" id="GO:0043709">
    <property type="term" value="P:cell adhesion involved in single-species biofilm formation"/>
    <property type="evidence" value="ECO:0007669"/>
    <property type="project" value="TreeGrafter"/>
</dbReference>
<dbReference type="NCBIfam" id="TIGR00254">
    <property type="entry name" value="GGDEF"/>
    <property type="match status" value="1"/>
</dbReference>
<sequence length="496" mass="56057">MTTTDNNTLFWGLGLSDIECKKIESSAPGYSVRNFSAGALPTDEEMEGEAPFLIWIPVRAWITMDDDFKSAILEWDPAQKVLLADAKDVLDVERLLDLGFLSVLRSPLATDKVQETLYRAREVHALYEDIVRMTREIALEREILSRKTDYLMFLNEFMARASESLNPATILTQARRDLCSLFAVSAVQGIFWQETGEEFVESEIFLTFQEDASIQEQWVEMLLESASRLSGVKVNSYQMTYLMDAEAKTDSTLEPAAGRVIMLPLKAGGKEFGTLALLTPAPVRLTKQQRDVLHSAVNHLGLALKNALLFREVKIKADHDGLTRIYNRQFFDKRIIEEMRRSQRYGQDISMMMFDLDHFKNINDTYGHQAGDLVLKEIGSLLMESLRTTDFAARYGGEEFAVILPHTGEEQAWLLAERLRYKVEKLRFRHDGKAFTVTTSIGVASLSASSFSRNPDLIKAADRALYLAKASGRNMVCTSDGCDEYMEELQEQKAGS</sequence>
<dbReference type="SMART" id="SM00267">
    <property type="entry name" value="GGDEF"/>
    <property type="match status" value="1"/>
</dbReference>
<dbReference type="PANTHER" id="PTHR45138">
    <property type="entry name" value="REGULATORY COMPONENTS OF SENSORY TRANSDUCTION SYSTEM"/>
    <property type="match status" value="1"/>
</dbReference>
<dbReference type="InterPro" id="IPR050469">
    <property type="entry name" value="Diguanylate_Cyclase"/>
</dbReference>
<dbReference type="CDD" id="cd01949">
    <property type="entry name" value="GGDEF"/>
    <property type="match status" value="1"/>
</dbReference>
<accession>A0A2Z6AX89</accession>
<dbReference type="InterPro" id="IPR000160">
    <property type="entry name" value="GGDEF_dom"/>
</dbReference>
<dbReference type="GO" id="GO:0052621">
    <property type="term" value="F:diguanylate cyclase activity"/>
    <property type="evidence" value="ECO:0007669"/>
    <property type="project" value="UniProtKB-EC"/>
</dbReference>
<dbReference type="Gene3D" id="3.30.450.40">
    <property type="match status" value="1"/>
</dbReference>
<dbReference type="SUPFAM" id="SSF55781">
    <property type="entry name" value="GAF domain-like"/>
    <property type="match status" value="1"/>
</dbReference>
<dbReference type="KEGG" id="dfl:DFE_1104"/>
<dbReference type="InterPro" id="IPR029016">
    <property type="entry name" value="GAF-like_dom_sf"/>
</dbReference>
<keyword evidence="5" id="KW-1185">Reference proteome</keyword>
<dbReference type="RefSeq" id="WP_126377423.1">
    <property type="nucleotide sequence ID" value="NZ_AP017378.1"/>
</dbReference>
<dbReference type="EC" id="2.7.7.65" evidence="1"/>
<dbReference type="Proteomes" id="UP000269883">
    <property type="component" value="Chromosome"/>
</dbReference>
<evidence type="ECO:0000256" key="2">
    <source>
        <dbReference type="ARBA" id="ARBA00034247"/>
    </source>
</evidence>
<reference evidence="4 5" key="1">
    <citation type="journal article" date="2018" name="Sci. Adv.">
        <title>Multi-heme cytochromes provide a pathway for survival in energy-limited environments.</title>
        <authorList>
            <person name="Deng X."/>
            <person name="Dohmae N."/>
            <person name="Nealson K.H."/>
            <person name="Hashimoto K."/>
            <person name="Okamoto A."/>
        </authorList>
    </citation>
    <scope>NUCLEOTIDE SEQUENCE [LARGE SCALE GENOMIC DNA]</scope>
    <source>
        <strain evidence="4 5">IS5</strain>
    </source>
</reference>
<feature type="domain" description="GGDEF" evidence="3">
    <location>
        <begin position="347"/>
        <end position="481"/>
    </location>
</feature>
<dbReference type="FunFam" id="3.30.70.270:FF:000001">
    <property type="entry name" value="Diguanylate cyclase domain protein"/>
    <property type="match status" value="1"/>
</dbReference>
<dbReference type="Gene3D" id="3.30.70.270">
    <property type="match status" value="1"/>
</dbReference>
<dbReference type="InterPro" id="IPR029787">
    <property type="entry name" value="Nucleotide_cyclase"/>
</dbReference>
<dbReference type="InterPro" id="IPR043128">
    <property type="entry name" value="Rev_trsase/Diguanyl_cyclase"/>
</dbReference>
<gene>
    <name evidence="4" type="ORF">DFE_1104</name>
</gene>
<proteinExistence type="predicted"/>
<dbReference type="Pfam" id="PF00990">
    <property type="entry name" value="GGDEF"/>
    <property type="match status" value="1"/>
</dbReference>
<organism evidence="4 5">
    <name type="scientific">Desulfovibrio ferrophilus</name>
    <dbReference type="NCBI Taxonomy" id="241368"/>
    <lineage>
        <taxon>Bacteria</taxon>
        <taxon>Pseudomonadati</taxon>
        <taxon>Thermodesulfobacteriota</taxon>
        <taxon>Desulfovibrionia</taxon>
        <taxon>Desulfovibrionales</taxon>
        <taxon>Desulfovibrionaceae</taxon>
        <taxon>Desulfovibrio</taxon>
    </lineage>
</organism>
<dbReference type="PANTHER" id="PTHR45138:SF9">
    <property type="entry name" value="DIGUANYLATE CYCLASE DGCM-RELATED"/>
    <property type="match status" value="1"/>
</dbReference>
<dbReference type="EMBL" id="AP017378">
    <property type="protein sequence ID" value="BBD07830.1"/>
    <property type="molecule type" value="Genomic_DNA"/>
</dbReference>
<name>A0A2Z6AX89_9BACT</name>
<evidence type="ECO:0000313" key="5">
    <source>
        <dbReference type="Proteomes" id="UP000269883"/>
    </source>
</evidence>
<dbReference type="GO" id="GO:0005886">
    <property type="term" value="C:plasma membrane"/>
    <property type="evidence" value="ECO:0007669"/>
    <property type="project" value="TreeGrafter"/>
</dbReference>
<evidence type="ECO:0000256" key="1">
    <source>
        <dbReference type="ARBA" id="ARBA00012528"/>
    </source>
</evidence>
<dbReference type="PROSITE" id="PS50887">
    <property type="entry name" value="GGDEF"/>
    <property type="match status" value="1"/>
</dbReference>
<evidence type="ECO:0000259" key="3">
    <source>
        <dbReference type="PROSITE" id="PS50887"/>
    </source>
</evidence>
<dbReference type="GO" id="GO:1902201">
    <property type="term" value="P:negative regulation of bacterial-type flagellum-dependent cell motility"/>
    <property type="evidence" value="ECO:0007669"/>
    <property type="project" value="TreeGrafter"/>
</dbReference>